<proteinExistence type="predicted"/>
<evidence type="ECO:0000256" key="2">
    <source>
        <dbReference type="ARBA" id="ARBA00023125"/>
    </source>
</evidence>
<dbReference type="Gene3D" id="3.30.450.40">
    <property type="match status" value="1"/>
</dbReference>
<keyword evidence="3" id="KW-0804">Transcription</keyword>
<dbReference type="PANTHER" id="PTHR30136">
    <property type="entry name" value="HELIX-TURN-HELIX TRANSCRIPTIONAL REGULATOR, ICLR FAMILY"/>
    <property type="match status" value="1"/>
</dbReference>
<dbReference type="InterPro" id="IPR005471">
    <property type="entry name" value="Tscrpt_reg_IclR_N"/>
</dbReference>
<name>A0ABY5HDW3_9GAMM</name>
<keyword evidence="2" id="KW-0238">DNA-binding</keyword>
<dbReference type="EMBL" id="CP073347">
    <property type="protein sequence ID" value="UTW10169.1"/>
    <property type="molecule type" value="Genomic_DNA"/>
</dbReference>
<dbReference type="PROSITE" id="PS51077">
    <property type="entry name" value="HTH_ICLR"/>
    <property type="match status" value="1"/>
</dbReference>
<accession>A0ABY5HDW3</accession>
<protein>
    <submittedName>
        <fullName evidence="6">IclR family transcriptional regulator</fullName>
    </submittedName>
</protein>
<feature type="domain" description="IclR-ED" evidence="5">
    <location>
        <begin position="72"/>
        <end position="257"/>
    </location>
</feature>
<evidence type="ECO:0000256" key="1">
    <source>
        <dbReference type="ARBA" id="ARBA00023015"/>
    </source>
</evidence>
<reference evidence="6" key="1">
    <citation type="submission" date="2021-04" db="EMBL/GenBank/DDBJ databases">
        <title>Oceanospirillales bacteria with DddD are important DMSP degraders in coastal seawater.</title>
        <authorList>
            <person name="Liu J."/>
        </authorList>
    </citation>
    <scope>NUCLEOTIDE SEQUENCE</scope>
    <source>
        <strain evidence="6">D13-1</strain>
    </source>
</reference>
<dbReference type="Pfam" id="PF09339">
    <property type="entry name" value="HTH_IclR"/>
    <property type="match status" value="1"/>
</dbReference>
<organism evidence="6 7">
    <name type="scientific">Marinobacterium rhizophilum</name>
    <dbReference type="NCBI Taxonomy" id="420402"/>
    <lineage>
        <taxon>Bacteria</taxon>
        <taxon>Pseudomonadati</taxon>
        <taxon>Pseudomonadota</taxon>
        <taxon>Gammaproteobacteria</taxon>
        <taxon>Oceanospirillales</taxon>
        <taxon>Oceanospirillaceae</taxon>
        <taxon>Marinobacterium</taxon>
    </lineage>
</organism>
<dbReference type="InterPro" id="IPR036388">
    <property type="entry name" value="WH-like_DNA-bd_sf"/>
</dbReference>
<dbReference type="InterPro" id="IPR029016">
    <property type="entry name" value="GAF-like_dom_sf"/>
</dbReference>
<evidence type="ECO:0000259" key="5">
    <source>
        <dbReference type="PROSITE" id="PS51078"/>
    </source>
</evidence>
<dbReference type="RefSeq" id="WP_255852187.1">
    <property type="nucleotide sequence ID" value="NZ_CP073347.1"/>
</dbReference>
<evidence type="ECO:0000259" key="4">
    <source>
        <dbReference type="PROSITE" id="PS51077"/>
    </source>
</evidence>
<dbReference type="Proteomes" id="UP001058461">
    <property type="component" value="Chromosome"/>
</dbReference>
<dbReference type="PROSITE" id="PS51078">
    <property type="entry name" value="ICLR_ED"/>
    <property type="match status" value="1"/>
</dbReference>
<keyword evidence="7" id="KW-1185">Reference proteome</keyword>
<dbReference type="InterPro" id="IPR014757">
    <property type="entry name" value="Tscrpt_reg_IclR_C"/>
</dbReference>
<evidence type="ECO:0000313" key="6">
    <source>
        <dbReference type="EMBL" id="UTW10169.1"/>
    </source>
</evidence>
<dbReference type="SUPFAM" id="SSF46785">
    <property type="entry name" value="Winged helix' DNA-binding domain"/>
    <property type="match status" value="1"/>
</dbReference>
<evidence type="ECO:0000256" key="3">
    <source>
        <dbReference type="ARBA" id="ARBA00023163"/>
    </source>
</evidence>
<sequence length="262" mass="29111">METDDRYIVPGLVRGLAVLQQFSKHKREQSISELAEAIGVNRSSTFRLVYTLENCGFLRRVGDSNRYTLSSRILDLGFQYLSSLELLEPSRPILEHLRNQTTLASQLLIRDGHNTVIVECFQATGPFTSTVSVGTRWPAHATVTGQLMLSTLSDDAILELYQDYGFERFTETTPATPEALLERVRSYRGKDAAIAWGHFNPGMAACVAPVLSVDDRRIVAAVSVSCPLGSLSRDEFDGRIREEVVKASKDLSRTLGLHSSQF</sequence>
<keyword evidence="1" id="KW-0805">Transcription regulation</keyword>
<dbReference type="SMART" id="SM00346">
    <property type="entry name" value="HTH_ICLR"/>
    <property type="match status" value="1"/>
</dbReference>
<dbReference type="Gene3D" id="1.10.10.10">
    <property type="entry name" value="Winged helix-like DNA-binding domain superfamily/Winged helix DNA-binding domain"/>
    <property type="match status" value="1"/>
</dbReference>
<dbReference type="PANTHER" id="PTHR30136:SF34">
    <property type="entry name" value="TRANSCRIPTIONAL REGULATOR"/>
    <property type="match status" value="1"/>
</dbReference>
<dbReference type="InterPro" id="IPR050707">
    <property type="entry name" value="HTH_MetabolicPath_Reg"/>
</dbReference>
<feature type="domain" description="HTH iclR-type" evidence="4">
    <location>
        <begin position="9"/>
        <end position="71"/>
    </location>
</feature>
<dbReference type="Pfam" id="PF01614">
    <property type="entry name" value="IclR_C"/>
    <property type="match status" value="1"/>
</dbReference>
<gene>
    <name evidence="6" type="ORF">KDW95_12670</name>
</gene>
<dbReference type="SUPFAM" id="SSF55781">
    <property type="entry name" value="GAF domain-like"/>
    <property type="match status" value="1"/>
</dbReference>
<dbReference type="InterPro" id="IPR036390">
    <property type="entry name" value="WH_DNA-bd_sf"/>
</dbReference>
<evidence type="ECO:0000313" key="7">
    <source>
        <dbReference type="Proteomes" id="UP001058461"/>
    </source>
</evidence>